<sequence length="131" mass="14276">MNAYTTFPATAVADPLAPVRGFVSAHRDALWHAARLLGGYDAARLVENMADRLAHEATPSRALRRELHALRKLLHLENVHDPEHVEAAAFAVLSPEDPAIEEICLLTDGFDEALAAWEALEAEAQAPRHAA</sequence>
<name>A0A1I5VZT4_9RHOB</name>
<proteinExistence type="predicted"/>
<keyword evidence="2" id="KW-1185">Reference proteome</keyword>
<evidence type="ECO:0000313" key="1">
    <source>
        <dbReference type="EMBL" id="SFQ13034.1"/>
    </source>
</evidence>
<accession>A0A1I5VZT4</accession>
<dbReference type="EMBL" id="FOXA01000038">
    <property type="protein sequence ID" value="SFQ13034.1"/>
    <property type="molecule type" value="Genomic_DNA"/>
</dbReference>
<gene>
    <name evidence="1" type="ORF">SAMN04488047_13810</name>
</gene>
<reference evidence="1 2" key="1">
    <citation type="submission" date="2016-10" db="EMBL/GenBank/DDBJ databases">
        <authorList>
            <person name="de Groot N.N."/>
        </authorList>
    </citation>
    <scope>NUCLEOTIDE SEQUENCE [LARGE SCALE GENOMIC DNA]</scope>
    <source>
        <strain evidence="1 2">DSM 19547</strain>
    </source>
</reference>
<evidence type="ECO:0000313" key="2">
    <source>
        <dbReference type="Proteomes" id="UP000199356"/>
    </source>
</evidence>
<organism evidence="1 2">
    <name type="scientific">Tranquillimonas alkanivorans</name>
    <dbReference type="NCBI Taxonomy" id="441119"/>
    <lineage>
        <taxon>Bacteria</taxon>
        <taxon>Pseudomonadati</taxon>
        <taxon>Pseudomonadota</taxon>
        <taxon>Alphaproteobacteria</taxon>
        <taxon>Rhodobacterales</taxon>
        <taxon>Roseobacteraceae</taxon>
        <taxon>Tranquillimonas</taxon>
    </lineage>
</organism>
<dbReference type="OrthoDB" id="7728363at2"/>
<dbReference type="RefSeq" id="WP_093425490.1">
    <property type="nucleotide sequence ID" value="NZ_FOXA01000038.1"/>
</dbReference>
<protein>
    <submittedName>
        <fullName evidence="1">Uncharacterized protein</fullName>
    </submittedName>
</protein>
<dbReference type="Proteomes" id="UP000199356">
    <property type="component" value="Unassembled WGS sequence"/>
</dbReference>
<dbReference type="AlphaFoldDB" id="A0A1I5VZT4"/>